<accession>A0AAN8J0N9</accession>
<organism evidence="2 3">
    <name type="scientific">Trichostrongylus colubriformis</name>
    <name type="common">Black scour worm</name>
    <dbReference type="NCBI Taxonomy" id="6319"/>
    <lineage>
        <taxon>Eukaryota</taxon>
        <taxon>Metazoa</taxon>
        <taxon>Ecdysozoa</taxon>
        <taxon>Nematoda</taxon>
        <taxon>Chromadorea</taxon>
        <taxon>Rhabditida</taxon>
        <taxon>Rhabditina</taxon>
        <taxon>Rhabditomorpha</taxon>
        <taxon>Strongyloidea</taxon>
        <taxon>Trichostrongylidae</taxon>
        <taxon>Trichostrongylus</taxon>
    </lineage>
</organism>
<protein>
    <submittedName>
        <fullName evidence="2">Uncharacterized protein</fullName>
    </submittedName>
</protein>
<dbReference type="Proteomes" id="UP001331761">
    <property type="component" value="Unassembled WGS sequence"/>
</dbReference>
<dbReference type="EMBL" id="WIXE01016597">
    <property type="protein sequence ID" value="KAK5972499.1"/>
    <property type="molecule type" value="Genomic_DNA"/>
</dbReference>
<feature type="compositionally biased region" description="Polar residues" evidence="1">
    <location>
        <begin position="38"/>
        <end position="50"/>
    </location>
</feature>
<comment type="caution">
    <text evidence="2">The sequence shown here is derived from an EMBL/GenBank/DDBJ whole genome shotgun (WGS) entry which is preliminary data.</text>
</comment>
<reference evidence="2 3" key="1">
    <citation type="submission" date="2019-10" db="EMBL/GenBank/DDBJ databases">
        <title>Assembly and Annotation for the nematode Trichostrongylus colubriformis.</title>
        <authorList>
            <person name="Martin J."/>
        </authorList>
    </citation>
    <scope>NUCLEOTIDE SEQUENCE [LARGE SCALE GENOMIC DNA]</scope>
    <source>
        <strain evidence="2">G859</strain>
        <tissue evidence="2">Whole worm</tissue>
    </source>
</reference>
<keyword evidence="3" id="KW-1185">Reference proteome</keyword>
<sequence length="88" mass="9918">MESSSCTRTKSLLQRSRERDHGDLTSSTNDYVHHGSHDPSTILTTRSSGNMEDNLKFGVTQRALSAHRFLKRTSFYQISRTLSGSKVD</sequence>
<proteinExistence type="predicted"/>
<gene>
    <name evidence="2" type="ORF">GCK32_011479</name>
</gene>
<evidence type="ECO:0000313" key="3">
    <source>
        <dbReference type="Proteomes" id="UP001331761"/>
    </source>
</evidence>
<evidence type="ECO:0000256" key="1">
    <source>
        <dbReference type="SAM" id="MobiDB-lite"/>
    </source>
</evidence>
<name>A0AAN8J0N9_TRICO</name>
<feature type="compositionally biased region" description="Polar residues" evidence="1">
    <location>
        <begin position="1"/>
        <end position="14"/>
    </location>
</feature>
<feature type="region of interest" description="Disordered" evidence="1">
    <location>
        <begin position="1"/>
        <end position="50"/>
    </location>
</feature>
<dbReference type="AlphaFoldDB" id="A0AAN8J0N9"/>
<evidence type="ECO:0000313" key="2">
    <source>
        <dbReference type="EMBL" id="KAK5972499.1"/>
    </source>
</evidence>